<name>A0A5B7FMU9_PORTR</name>
<dbReference type="Proteomes" id="UP000324222">
    <property type="component" value="Unassembled WGS sequence"/>
</dbReference>
<protein>
    <submittedName>
        <fullName evidence="1">Uncharacterized protein</fullName>
    </submittedName>
</protein>
<organism evidence="1 2">
    <name type="scientific">Portunus trituberculatus</name>
    <name type="common">Swimming crab</name>
    <name type="synonym">Neptunus trituberculatus</name>
    <dbReference type="NCBI Taxonomy" id="210409"/>
    <lineage>
        <taxon>Eukaryota</taxon>
        <taxon>Metazoa</taxon>
        <taxon>Ecdysozoa</taxon>
        <taxon>Arthropoda</taxon>
        <taxon>Crustacea</taxon>
        <taxon>Multicrustacea</taxon>
        <taxon>Malacostraca</taxon>
        <taxon>Eumalacostraca</taxon>
        <taxon>Eucarida</taxon>
        <taxon>Decapoda</taxon>
        <taxon>Pleocyemata</taxon>
        <taxon>Brachyura</taxon>
        <taxon>Eubrachyura</taxon>
        <taxon>Portunoidea</taxon>
        <taxon>Portunidae</taxon>
        <taxon>Portuninae</taxon>
        <taxon>Portunus</taxon>
    </lineage>
</organism>
<sequence length="92" mass="10329">MHRYSRNSASAAGTAERTPLLQRCRHHESVCSRHFTPLPRISSTHPHPPPQRHITALVLAASKSCRCVPAWLARQVGQLGGERDTFTNYLFV</sequence>
<keyword evidence="2" id="KW-1185">Reference proteome</keyword>
<accession>A0A5B7FMU9</accession>
<comment type="caution">
    <text evidence="1">The sequence shown here is derived from an EMBL/GenBank/DDBJ whole genome shotgun (WGS) entry which is preliminary data.</text>
</comment>
<evidence type="ECO:0000313" key="2">
    <source>
        <dbReference type="Proteomes" id="UP000324222"/>
    </source>
</evidence>
<proteinExistence type="predicted"/>
<reference evidence="1 2" key="1">
    <citation type="submission" date="2019-05" db="EMBL/GenBank/DDBJ databases">
        <title>Another draft genome of Portunus trituberculatus and its Hox gene families provides insights of decapod evolution.</title>
        <authorList>
            <person name="Jeong J.-H."/>
            <person name="Song I."/>
            <person name="Kim S."/>
            <person name="Choi T."/>
            <person name="Kim D."/>
            <person name="Ryu S."/>
            <person name="Kim W."/>
        </authorList>
    </citation>
    <scope>NUCLEOTIDE SEQUENCE [LARGE SCALE GENOMIC DNA]</scope>
    <source>
        <tissue evidence="1">Muscle</tissue>
    </source>
</reference>
<evidence type="ECO:0000313" key="1">
    <source>
        <dbReference type="EMBL" id="MPC46836.1"/>
    </source>
</evidence>
<dbReference type="AlphaFoldDB" id="A0A5B7FMU9"/>
<gene>
    <name evidence="1" type="ORF">E2C01_040566</name>
</gene>
<dbReference type="EMBL" id="VSRR010007408">
    <property type="protein sequence ID" value="MPC46836.1"/>
    <property type="molecule type" value="Genomic_DNA"/>
</dbReference>